<accession>A0A6C0LDV6</accession>
<reference evidence="1" key="1">
    <citation type="journal article" date="2020" name="Nature">
        <title>Giant virus diversity and host interactions through global metagenomics.</title>
        <authorList>
            <person name="Schulz F."/>
            <person name="Roux S."/>
            <person name="Paez-Espino D."/>
            <person name="Jungbluth S."/>
            <person name="Walsh D.A."/>
            <person name="Denef V.J."/>
            <person name="McMahon K.D."/>
            <person name="Konstantinidis K.T."/>
            <person name="Eloe-Fadrosh E.A."/>
            <person name="Kyrpides N.C."/>
            <person name="Woyke T."/>
        </authorList>
    </citation>
    <scope>NUCLEOTIDE SEQUENCE</scope>
    <source>
        <strain evidence="1">GVMAG-M-3300027804-47</strain>
    </source>
</reference>
<protein>
    <submittedName>
        <fullName evidence="1">Uncharacterized protein</fullName>
    </submittedName>
</protein>
<sequence length="167" mass="19242">MCFITILVTLAIFADGFLFSKINKHPSLQLRNSNTNLLVCNEKYMYMKYLIGIRNFKRVYRIIKDNHFADIQNAINILNILNYLNNTQVMNDNNSGNPMHINNTDKIAKTLILSNIYIDVSAVKYIQISTKNDTLVVELDKNNMYDIGKIDNFLSSISLLMKLVNIN</sequence>
<dbReference type="AlphaFoldDB" id="A0A6C0LDV6"/>
<dbReference type="EMBL" id="MN740481">
    <property type="protein sequence ID" value="QHU29146.1"/>
    <property type="molecule type" value="Genomic_DNA"/>
</dbReference>
<organism evidence="1">
    <name type="scientific">viral metagenome</name>
    <dbReference type="NCBI Taxonomy" id="1070528"/>
    <lineage>
        <taxon>unclassified sequences</taxon>
        <taxon>metagenomes</taxon>
        <taxon>organismal metagenomes</taxon>
    </lineage>
</organism>
<evidence type="ECO:0000313" key="1">
    <source>
        <dbReference type="EMBL" id="QHU29146.1"/>
    </source>
</evidence>
<name>A0A6C0LDV6_9ZZZZ</name>
<proteinExistence type="predicted"/>